<protein>
    <submittedName>
        <fullName evidence="7">Type III restriction system methyltransferase</fullName>
    </submittedName>
</protein>
<evidence type="ECO:0000256" key="2">
    <source>
        <dbReference type="ARBA" id="ARBA00022603"/>
    </source>
</evidence>
<evidence type="ECO:0000313" key="7">
    <source>
        <dbReference type="EMBL" id="AEQ21914.1"/>
    </source>
</evidence>
<dbReference type="InterPro" id="IPR002941">
    <property type="entry name" value="DNA_methylase_N4/N6"/>
</dbReference>
<dbReference type="InParanoid" id="G4Q4K1"/>
<name>G4Q4K1_ACIIR</name>
<evidence type="ECO:0000313" key="8">
    <source>
        <dbReference type="Proteomes" id="UP000007093"/>
    </source>
</evidence>
<gene>
    <name evidence="7" type="ordered locus">Acin_0679</name>
</gene>
<dbReference type="GO" id="GO:0008170">
    <property type="term" value="F:N-methyltransferase activity"/>
    <property type="evidence" value="ECO:0007669"/>
    <property type="project" value="InterPro"/>
</dbReference>
<proteinExistence type="inferred from homology"/>
<accession>G4Q4K1</accession>
<dbReference type="GO" id="GO:0003677">
    <property type="term" value="F:DNA binding"/>
    <property type="evidence" value="ECO:0007669"/>
    <property type="project" value="InterPro"/>
</dbReference>
<dbReference type="GO" id="GO:0009307">
    <property type="term" value="P:DNA restriction-modification system"/>
    <property type="evidence" value="ECO:0007669"/>
    <property type="project" value="UniProtKB-KW"/>
</dbReference>
<dbReference type="PRINTS" id="PR00508">
    <property type="entry name" value="S21N4MTFRASE"/>
</dbReference>
<dbReference type="Proteomes" id="UP000007093">
    <property type="component" value="Chromosome"/>
</dbReference>
<dbReference type="Pfam" id="PF01555">
    <property type="entry name" value="N6_N4_Mtase"/>
    <property type="match status" value="1"/>
</dbReference>
<keyword evidence="5" id="KW-0680">Restriction system</keyword>
<keyword evidence="2 7" id="KW-0489">Methyltransferase</keyword>
<organism evidence="7 8">
    <name type="scientific">Acidaminococcus intestini (strain RyC-MR95)</name>
    <dbReference type="NCBI Taxonomy" id="568816"/>
    <lineage>
        <taxon>Bacteria</taxon>
        <taxon>Bacillati</taxon>
        <taxon>Bacillota</taxon>
        <taxon>Negativicutes</taxon>
        <taxon>Acidaminococcales</taxon>
        <taxon>Acidaminococcaceae</taxon>
        <taxon>Acidaminococcus</taxon>
    </lineage>
</organism>
<keyword evidence="3 7" id="KW-0808">Transferase</keyword>
<dbReference type="SUPFAM" id="SSF53335">
    <property type="entry name" value="S-adenosyl-L-methionine-dependent methyltransferases"/>
    <property type="match status" value="1"/>
</dbReference>
<dbReference type="STRING" id="568816.Acin_0679"/>
<dbReference type="PIRSF" id="PIRSF015855">
    <property type="entry name" value="TypeIII_Mtase_mKpnI"/>
    <property type="match status" value="1"/>
</dbReference>
<dbReference type="InterPro" id="IPR002052">
    <property type="entry name" value="DNA_methylase_N6_adenine_CS"/>
</dbReference>
<dbReference type="Gene3D" id="3.40.50.150">
    <property type="entry name" value="Vaccinia Virus protein VP39"/>
    <property type="match status" value="1"/>
</dbReference>
<dbReference type="HOGENOM" id="CLU_020164_2_1_9"/>
<sequence length="629" mass="71132">MHTPDLAKENYEKLAALFPNAVTETKDENGETVRAIDADVLRSEIAATVVEGTQERYQFTWPDKRKSVVLANQPIAKTLRLDREKSVGRDGTPGSIDTENIYIEGDNLDALKLLQETYLGKVKMIYIDPPYNTGSDAFVYDDDSSISGEEFAERSGQRDDDGNLLFDMRTNNESNGRFHTDWLNMLYPRLRIAKDLLSDDGVIFISIDDYEQENLKKICSEIFGAENFIAQLVWERAFAPKNDAKYVSNSHDYVLMFAKKIDNFKIGRLPRTEEANERYSNPDNDPRGVWQSGDLSVKTYSPSGDYPITTPSGRVVEPPAGRCWSLSKNAFLERLRDNRIWFGADGNGVPRLKRFLSELKFDGMAPTSIMFFKDVGHNQEGAKEVAELLEGGYFSGPKPVRLLRRLLTLANLGENDIVLDFFSGSATTAHAVMQMNSEDGSNRKFILVQLPEVCDEKSEVYKAGYRTICEIGEERIRRAGKKIKEESPLTTTKLDIGFRVFKVDSSNMEDVYYRPADVKQAQLDLFADNIKPDRTPEDLLFQVMLDLGITLSSSVDEEMLDGRKVFSVADGYLIACFDKDVTDETVKAIAKRHPFYAVFRDSGMANDSVMANFEQIFETYSPQTQRKVL</sequence>
<evidence type="ECO:0000256" key="4">
    <source>
        <dbReference type="ARBA" id="ARBA00022691"/>
    </source>
</evidence>
<dbReference type="KEGG" id="ain:Acin_0679"/>
<dbReference type="InterPro" id="IPR029063">
    <property type="entry name" value="SAM-dependent_MTases_sf"/>
</dbReference>
<keyword evidence="8" id="KW-1185">Reference proteome</keyword>
<evidence type="ECO:0000256" key="1">
    <source>
        <dbReference type="ARBA" id="ARBA00006594"/>
    </source>
</evidence>
<comment type="similarity">
    <text evidence="1">Belongs to the N(4)/N(6)-methyltransferase family.</text>
</comment>
<dbReference type="eggNOG" id="COG2189">
    <property type="taxonomic scope" value="Bacteria"/>
</dbReference>
<dbReference type="AlphaFoldDB" id="G4Q4K1"/>
<dbReference type="InterPro" id="IPR001091">
    <property type="entry name" value="RM_Methyltransferase"/>
</dbReference>
<evidence type="ECO:0000256" key="3">
    <source>
        <dbReference type="ARBA" id="ARBA00022679"/>
    </source>
</evidence>
<dbReference type="EMBL" id="CP003058">
    <property type="protein sequence ID" value="AEQ21914.1"/>
    <property type="molecule type" value="Genomic_DNA"/>
</dbReference>
<dbReference type="REBASE" id="40971">
    <property type="entry name" value="M.AinMR95ORF677P"/>
</dbReference>
<evidence type="ECO:0000256" key="5">
    <source>
        <dbReference type="ARBA" id="ARBA00022747"/>
    </source>
</evidence>
<keyword evidence="4" id="KW-0949">S-adenosyl-L-methionine</keyword>
<reference evidence="7 8" key="1">
    <citation type="journal article" date="2011" name="J. Bacteriol.">
        <title>Complete genome sequence of Acidaminococcus intestini RYC-MR95, a Gram-negative bacterium from the phylum Firmicutes.</title>
        <authorList>
            <person name="D'Auria G."/>
            <person name="Galan J.C."/>
            <person name="Rodriguez-Alcayna M."/>
            <person name="Moya A."/>
            <person name="Baquero F."/>
            <person name="Latorre A."/>
        </authorList>
    </citation>
    <scope>NUCLEOTIDE SEQUENCE [LARGE SCALE GENOMIC DNA]</scope>
    <source>
        <strain evidence="7 8">RyC-MR95</strain>
    </source>
</reference>
<dbReference type="PROSITE" id="PS00092">
    <property type="entry name" value="N6_MTASE"/>
    <property type="match status" value="1"/>
</dbReference>
<dbReference type="PATRIC" id="fig|568816.4.peg.659"/>
<dbReference type="GO" id="GO:0032259">
    <property type="term" value="P:methylation"/>
    <property type="evidence" value="ECO:0007669"/>
    <property type="project" value="UniProtKB-KW"/>
</dbReference>
<evidence type="ECO:0000259" key="6">
    <source>
        <dbReference type="Pfam" id="PF01555"/>
    </source>
</evidence>
<feature type="domain" description="DNA methylase N-4/N-6" evidence="6">
    <location>
        <begin position="122"/>
        <end position="445"/>
    </location>
</feature>
<dbReference type="InterPro" id="IPR002295">
    <property type="entry name" value="N4/N6-MTase_EcoPI_Mod-like"/>
</dbReference>